<keyword evidence="4 5" id="KW-0472">Membrane</keyword>
<keyword evidence="3 5" id="KW-1133">Transmembrane helix</keyword>
<feature type="transmembrane region" description="Helical" evidence="5">
    <location>
        <begin position="32"/>
        <end position="50"/>
    </location>
</feature>
<organism evidence="8">
    <name type="scientific">Ignisphaera aggregans</name>
    <dbReference type="NCBI Taxonomy" id="334771"/>
    <lineage>
        <taxon>Archaea</taxon>
        <taxon>Thermoproteota</taxon>
        <taxon>Thermoprotei</taxon>
        <taxon>Desulfurococcales</taxon>
        <taxon>Desulfurococcaceae</taxon>
        <taxon>Ignisphaera</taxon>
    </lineage>
</organism>
<feature type="domain" description="ABC transmembrane type-1" evidence="6">
    <location>
        <begin position="53"/>
        <end position="170"/>
    </location>
</feature>
<gene>
    <name evidence="8" type="ORF">ENU08_04845</name>
    <name evidence="7" type="ORF">ENU41_01535</name>
</gene>
<dbReference type="EMBL" id="DTBD01000039">
    <property type="protein sequence ID" value="HGQ64552.1"/>
    <property type="molecule type" value="Genomic_DNA"/>
</dbReference>
<evidence type="ECO:0000256" key="4">
    <source>
        <dbReference type="ARBA" id="ARBA00023136"/>
    </source>
</evidence>
<protein>
    <recommendedName>
        <fullName evidence="6">ABC transmembrane type-1 domain-containing protein</fullName>
    </recommendedName>
</protein>
<proteinExistence type="predicted"/>
<evidence type="ECO:0000256" key="2">
    <source>
        <dbReference type="ARBA" id="ARBA00022692"/>
    </source>
</evidence>
<dbReference type="GO" id="GO:0016020">
    <property type="term" value="C:membrane"/>
    <property type="evidence" value="ECO:0007669"/>
    <property type="project" value="UniProtKB-SubCell"/>
</dbReference>
<comment type="subcellular location">
    <subcellularLocation>
        <location evidence="1">Membrane</location>
        <topology evidence="1">Multi-pass membrane protein</topology>
    </subcellularLocation>
</comment>
<evidence type="ECO:0000313" key="8">
    <source>
        <dbReference type="EMBL" id="HGQ64552.1"/>
    </source>
</evidence>
<name>A0A7C4NTD7_9CREN</name>
<feature type="transmembrane region" description="Helical" evidence="5">
    <location>
        <begin position="6"/>
        <end position="25"/>
    </location>
</feature>
<dbReference type="InterPro" id="IPR000515">
    <property type="entry name" value="MetI-like"/>
</dbReference>
<evidence type="ECO:0000256" key="1">
    <source>
        <dbReference type="ARBA" id="ARBA00004141"/>
    </source>
</evidence>
<dbReference type="EMBL" id="DTCK01000010">
    <property type="protein sequence ID" value="HGQ35348.1"/>
    <property type="molecule type" value="Genomic_DNA"/>
</dbReference>
<dbReference type="PROSITE" id="PS50928">
    <property type="entry name" value="ABC_TM1"/>
    <property type="match status" value="1"/>
</dbReference>
<dbReference type="GO" id="GO:0055085">
    <property type="term" value="P:transmembrane transport"/>
    <property type="evidence" value="ECO:0007669"/>
    <property type="project" value="InterPro"/>
</dbReference>
<evidence type="ECO:0000256" key="5">
    <source>
        <dbReference type="SAM" id="Phobius"/>
    </source>
</evidence>
<reference evidence="8" key="1">
    <citation type="journal article" date="2020" name="mSystems">
        <title>Genome- and Community-Level Interaction Insights into Carbon Utilization and Element Cycling Functions of Hydrothermarchaeota in Hydrothermal Sediment.</title>
        <authorList>
            <person name="Zhou Z."/>
            <person name="Liu Y."/>
            <person name="Xu W."/>
            <person name="Pan J."/>
            <person name="Luo Z.H."/>
            <person name="Li M."/>
        </authorList>
    </citation>
    <scope>NUCLEOTIDE SEQUENCE [LARGE SCALE GENOMIC DNA]</scope>
    <source>
        <strain evidence="8">SpSt-637</strain>
        <strain evidence="7">SpSt-667</strain>
    </source>
</reference>
<evidence type="ECO:0000259" key="6">
    <source>
        <dbReference type="PROSITE" id="PS50928"/>
    </source>
</evidence>
<comment type="caution">
    <text evidence="8">The sequence shown here is derived from an EMBL/GenBank/DDBJ whole genome shotgun (WGS) entry which is preliminary data.</text>
</comment>
<sequence length="170" mass="18623">MSAVEYIDVPAYVIMTILGVALSFWGKQLARILSSIVFSAFLSYLTWIHSFRLWNSVAISTLLMLIAIVVGFLAGFLIYKLAISTLFAYIATGILIPSIEKGILFLLVMMLLIAIVYILSGYILSLLFALTGTIMIYKGITTLGLNGIAALIVCIIILVLGFYNQVKSKV</sequence>
<evidence type="ECO:0000313" key="7">
    <source>
        <dbReference type="EMBL" id="HGQ35348.1"/>
    </source>
</evidence>
<feature type="transmembrane region" description="Helical" evidence="5">
    <location>
        <begin position="143"/>
        <end position="163"/>
    </location>
</feature>
<evidence type="ECO:0000256" key="3">
    <source>
        <dbReference type="ARBA" id="ARBA00022989"/>
    </source>
</evidence>
<feature type="transmembrane region" description="Helical" evidence="5">
    <location>
        <begin position="104"/>
        <end position="137"/>
    </location>
</feature>
<keyword evidence="2 5" id="KW-0812">Transmembrane</keyword>
<accession>A0A7C4NTD7</accession>
<feature type="transmembrane region" description="Helical" evidence="5">
    <location>
        <begin position="62"/>
        <end position="92"/>
    </location>
</feature>
<dbReference type="AlphaFoldDB" id="A0A7C4NTD7"/>